<dbReference type="RefSeq" id="WP_169074427.1">
    <property type="nucleotide sequence ID" value="NZ_JABBXH010000002.1"/>
</dbReference>
<dbReference type="PIRSF" id="PIRSF004848">
    <property type="entry name" value="YBL036c_PLPDEIII"/>
    <property type="match status" value="1"/>
</dbReference>
<dbReference type="InterPro" id="IPR029066">
    <property type="entry name" value="PLP-binding_barrel"/>
</dbReference>
<protein>
    <recommendedName>
        <fullName evidence="2">Pyridoxal phosphate homeostasis protein</fullName>
        <shortName evidence="2">PLP homeostasis protein</shortName>
    </recommendedName>
</protein>
<dbReference type="PANTHER" id="PTHR10146">
    <property type="entry name" value="PROLINE SYNTHETASE CO-TRANSCRIBED BACTERIAL HOMOLOG PROTEIN"/>
    <property type="match status" value="1"/>
</dbReference>
<feature type="domain" description="Alanine racemase N-terminal" evidence="5">
    <location>
        <begin position="7"/>
        <end position="222"/>
    </location>
</feature>
<evidence type="ECO:0000259" key="5">
    <source>
        <dbReference type="Pfam" id="PF01168"/>
    </source>
</evidence>
<dbReference type="HAMAP" id="MF_02087">
    <property type="entry name" value="PLP_homeostasis"/>
    <property type="match status" value="1"/>
</dbReference>
<comment type="cofactor">
    <cofactor evidence="3">
        <name>pyridoxal 5'-phosphate</name>
        <dbReference type="ChEBI" id="CHEBI:597326"/>
    </cofactor>
</comment>
<organism evidence="6 7">
    <name type="scientific">Thalassotalea algicola</name>
    <dbReference type="NCBI Taxonomy" id="2716224"/>
    <lineage>
        <taxon>Bacteria</taxon>
        <taxon>Pseudomonadati</taxon>
        <taxon>Pseudomonadota</taxon>
        <taxon>Gammaproteobacteria</taxon>
        <taxon>Alteromonadales</taxon>
        <taxon>Colwelliaceae</taxon>
        <taxon>Thalassotalea</taxon>
    </lineage>
</organism>
<dbReference type="Proteomes" id="UP000568664">
    <property type="component" value="Unassembled WGS sequence"/>
</dbReference>
<evidence type="ECO:0000256" key="2">
    <source>
        <dbReference type="HAMAP-Rule" id="MF_02087"/>
    </source>
</evidence>
<dbReference type="EMBL" id="JABBXH010000002">
    <property type="protein sequence ID" value="NMP31085.1"/>
    <property type="molecule type" value="Genomic_DNA"/>
</dbReference>
<dbReference type="GO" id="GO:0030170">
    <property type="term" value="F:pyridoxal phosphate binding"/>
    <property type="evidence" value="ECO:0007669"/>
    <property type="project" value="UniProtKB-UniRule"/>
</dbReference>
<dbReference type="AlphaFoldDB" id="A0A7Y0Q7I5"/>
<feature type="modified residue" description="N6-(pyridoxal phosphate)lysine" evidence="2 3">
    <location>
        <position position="35"/>
    </location>
</feature>
<dbReference type="PROSITE" id="PS51257">
    <property type="entry name" value="PROKAR_LIPOPROTEIN"/>
    <property type="match status" value="1"/>
</dbReference>
<evidence type="ECO:0000313" key="7">
    <source>
        <dbReference type="Proteomes" id="UP000568664"/>
    </source>
</evidence>
<keyword evidence="1 2" id="KW-0663">Pyridoxal phosphate</keyword>
<dbReference type="Gene3D" id="3.20.20.10">
    <property type="entry name" value="Alanine racemase"/>
    <property type="match status" value="1"/>
</dbReference>
<dbReference type="NCBIfam" id="TIGR00044">
    <property type="entry name" value="YggS family pyridoxal phosphate-dependent enzyme"/>
    <property type="match status" value="1"/>
</dbReference>
<dbReference type="Pfam" id="PF01168">
    <property type="entry name" value="Ala_racemase_N"/>
    <property type="match status" value="1"/>
</dbReference>
<gene>
    <name evidence="6" type="ORF">HII17_05855</name>
</gene>
<accession>A0A7Y0Q7I5</accession>
<reference evidence="6 7" key="1">
    <citation type="submission" date="2020-04" db="EMBL/GenBank/DDBJ databases">
        <title>Thalassotalea sp. M1531, isolated from the surface of marine red alga.</title>
        <authorList>
            <person name="Pang L."/>
            <person name="Lu D.-C."/>
        </authorList>
    </citation>
    <scope>NUCLEOTIDE SEQUENCE [LARGE SCALE GENOMIC DNA]</scope>
    <source>
        <strain evidence="6 7">M1531</strain>
    </source>
</reference>
<dbReference type="FunFam" id="3.20.20.10:FF:000018">
    <property type="entry name" value="Pyridoxal phosphate homeostasis protein"/>
    <property type="match status" value="1"/>
</dbReference>
<sequence length="223" mass="24940">MNIKDNLSQIHQQISQACKQTNRSPEQVKLLAVSKTKPSELVMQAYQAGQRHFGENYVQEAVDKVAQLSHLSDICWHFIGPIQSNKTKLIAENFSWVHSVDRIKIATRLNDQRSSQDTPLNICLQVNISEEEAKSGVNLSELPQLAQYVSNCEHLKLRGLMAIPQKNAPISVFNQMNQLFTDLKKQYSTIDTLSMGMSNDLEPAIAAGSTMVRIGTAIFGQRS</sequence>
<evidence type="ECO:0000313" key="6">
    <source>
        <dbReference type="EMBL" id="NMP31085.1"/>
    </source>
</evidence>
<dbReference type="InterPro" id="IPR001608">
    <property type="entry name" value="Ala_racemase_N"/>
</dbReference>
<comment type="caution">
    <text evidence="6">The sequence shown here is derived from an EMBL/GenBank/DDBJ whole genome shotgun (WGS) entry which is preliminary data.</text>
</comment>
<dbReference type="PANTHER" id="PTHR10146:SF14">
    <property type="entry name" value="PYRIDOXAL PHOSPHATE HOMEOSTASIS PROTEIN"/>
    <property type="match status" value="1"/>
</dbReference>
<comment type="function">
    <text evidence="2">Pyridoxal 5'-phosphate (PLP)-binding protein, which is involved in PLP homeostasis.</text>
</comment>
<keyword evidence="7" id="KW-1185">Reference proteome</keyword>
<evidence type="ECO:0000256" key="4">
    <source>
        <dbReference type="RuleBase" id="RU004514"/>
    </source>
</evidence>
<dbReference type="PROSITE" id="PS01211">
    <property type="entry name" value="UPF0001"/>
    <property type="match status" value="1"/>
</dbReference>
<evidence type="ECO:0000256" key="1">
    <source>
        <dbReference type="ARBA" id="ARBA00022898"/>
    </source>
</evidence>
<dbReference type="InterPro" id="IPR011078">
    <property type="entry name" value="PyrdxlP_homeostasis"/>
</dbReference>
<dbReference type="CDD" id="cd06824">
    <property type="entry name" value="PLPDE_III_Yggs_like"/>
    <property type="match status" value="1"/>
</dbReference>
<proteinExistence type="inferred from homology"/>
<comment type="similarity">
    <text evidence="2 4">Belongs to the pyridoxal phosphate-binding protein YggS/PROSC family.</text>
</comment>
<name>A0A7Y0Q7I5_9GAMM</name>
<evidence type="ECO:0000256" key="3">
    <source>
        <dbReference type="PIRSR" id="PIRSR004848-1"/>
    </source>
</evidence>
<dbReference type="SUPFAM" id="SSF51419">
    <property type="entry name" value="PLP-binding barrel"/>
    <property type="match status" value="1"/>
</dbReference>